<dbReference type="CDD" id="cd18773">
    <property type="entry name" value="PDC1_HK_sensor"/>
    <property type="match status" value="1"/>
</dbReference>
<dbReference type="SUPFAM" id="SSF103190">
    <property type="entry name" value="Sensory domain-like"/>
    <property type="match status" value="1"/>
</dbReference>
<feature type="transmembrane region" description="Helical" evidence="9">
    <location>
        <begin position="15"/>
        <end position="38"/>
    </location>
</feature>
<keyword evidence="3" id="KW-0145">Chemotaxis</keyword>
<evidence type="ECO:0000256" key="7">
    <source>
        <dbReference type="ARBA" id="ARBA00023224"/>
    </source>
</evidence>
<reference evidence="11 12" key="1">
    <citation type="submission" date="2020-02" db="EMBL/GenBank/DDBJ databases">
        <title>Genome assembly of a novel Clostridium senegalense strain.</title>
        <authorList>
            <person name="Gupta T.B."/>
            <person name="Jauregui R."/>
            <person name="Maclean P."/>
            <person name="Nawarathana A."/>
            <person name="Brightwell G."/>
        </authorList>
    </citation>
    <scope>NUCLEOTIDE SEQUENCE [LARGE SCALE GENOMIC DNA]</scope>
    <source>
        <strain evidence="11 12">AGRFS4</strain>
    </source>
</reference>
<dbReference type="InterPro" id="IPR004089">
    <property type="entry name" value="MCPsignal_dom"/>
</dbReference>
<dbReference type="GO" id="GO:0007165">
    <property type="term" value="P:signal transduction"/>
    <property type="evidence" value="ECO:0007669"/>
    <property type="project" value="UniProtKB-KW"/>
</dbReference>
<evidence type="ECO:0000256" key="4">
    <source>
        <dbReference type="ARBA" id="ARBA00022692"/>
    </source>
</evidence>
<dbReference type="InterPro" id="IPR029151">
    <property type="entry name" value="Sensor-like_sf"/>
</dbReference>
<proteinExistence type="predicted"/>
<keyword evidence="5 9" id="KW-1133">Transmembrane helix</keyword>
<dbReference type="AlphaFoldDB" id="A0A6M0H5F7"/>
<evidence type="ECO:0000256" key="2">
    <source>
        <dbReference type="ARBA" id="ARBA00022475"/>
    </source>
</evidence>
<accession>A0A6M0H5F7</accession>
<dbReference type="RefSeq" id="WP_199870576.1">
    <property type="nucleotide sequence ID" value="NZ_JAAGPU010000029.1"/>
</dbReference>
<dbReference type="Pfam" id="PF02743">
    <property type="entry name" value="dCache_1"/>
    <property type="match status" value="1"/>
</dbReference>
<evidence type="ECO:0000259" key="10">
    <source>
        <dbReference type="PROSITE" id="PS50111"/>
    </source>
</evidence>
<dbReference type="GO" id="GO:0005886">
    <property type="term" value="C:plasma membrane"/>
    <property type="evidence" value="ECO:0007669"/>
    <property type="project" value="UniProtKB-SubCell"/>
</dbReference>
<dbReference type="SMART" id="SM00283">
    <property type="entry name" value="MA"/>
    <property type="match status" value="1"/>
</dbReference>
<keyword evidence="2" id="KW-1003">Cell membrane</keyword>
<feature type="transmembrane region" description="Helical" evidence="9">
    <location>
        <begin position="288"/>
        <end position="313"/>
    </location>
</feature>
<keyword evidence="12" id="KW-1185">Reference proteome</keyword>
<keyword evidence="4 9" id="KW-0812">Transmembrane</keyword>
<dbReference type="Gene3D" id="1.10.287.950">
    <property type="entry name" value="Methyl-accepting chemotaxis protein"/>
    <property type="match status" value="1"/>
</dbReference>
<evidence type="ECO:0000256" key="3">
    <source>
        <dbReference type="ARBA" id="ARBA00022500"/>
    </source>
</evidence>
<evidence type="ECO:0000256" key="8">
    <source>
        <dbReference type="PROSITE-ProRule" id="PRU00284"/>
    </source>
</evidence>
<name>A0A6M0H5F7_9CLOT</name>
<sequence>MGKNFKKEKMYNKKISLISAILILMIFTSIIPIVILGYSNLKNNYNNISNIYLTKSSNSINSISNSISTLVNININLINSLSNDEYVLENINNKNYDKLLKYFKNIKDNNETVSFVYFSDTEGGFTSYPLEDTSNFKPLETTWYKSAMTSDALVISPPYIDGVNGLKNITISKKIKNEKGDILGCLGIDILLDKVCENISETPIGTDGFSLVTYKDSSVLGSSNKNLMEVNLPETDWGKKLPNIKDSSILTIENKKYVVEKHVDESLGYTTYGFISKDEINSVVFKSILNVVITVCLTLICSIIIIIFTSIVLKKSISKLTSIVLKCKDGDFTEKIDTDNIRINDFFHIGHSINLMIDDITVVLKETHKISNYLLNASLNFKDIISEVNSSNNDIASAIGQITEGATCQSSMLENSVNASENFGSEIVNISSYAKDISLKCNEAEDAIISGTTIMNELKDMYEKNTTSINTVVDKASLLEENSKKINIILDTIKDITTKTNLLSLNASIEAARAGEAGKGFAVVANEVRLLAEQSSSSAKEIEEVIIENLSNIKSVNNEISSSQKIIELSSGKTLDTFKSFEKITNSIDALKEKINFTSEAILKVNDSKEIFIQNLQDISAVSQEAAASTEEVNASSEEQQGKFKEVTVQAEDLNTISNTLNNLISNFKITE</sequence>
<evidence type="ECO:0000256" key="9">
    <source>
        <dbReference type="SAM" id="Phobius"/>
    </source>
</evidence>
<organism evidence="11 12">
    <name type="scientific">Clostridium senegalense</name>
    <dbReference type="NCBI Taxonomy" id="1465809"/>
    <lineage>
        <taxon>Bacteria</taxon>
        <taxon>Bacillati</taxon>
        <taxon>Bacillota</taxon>
        <taxon>Clostridia</taxon>
        <taxon>Eubacteriales</taxon>
        <taxon>Clostridiaceae</taxon>
        <taxon>Clostridium</taxon>
    </lineage>
</organism>
<dbReference type="Proteomes" id="UP000481872">
    <property type="component" value="Unassembled WGS sequence"/>
</dbReference>
<dbReference type="InterPro" id="IPR033479">
    <property type="entry name" value="dCache_1"/>
</dbReference>
<comment type="subcellular location">
    <subcellularLocation>
        <location evidence="1">Cell membrane</location>
        <topology evidence="1">Multi-pass membrane protein</topology>
    </subcellularLocation>
</comment>
<evidence type="ECO:0000256" key="1">
    <source>
        <dbReference type="ARBA" id="ARBA00004651"/>
    </source>
</evidence>
<dbReference type="EMBL" id="JAAGPU010000029">
    <property type="protein sequence ID" value="NEU05966.1"/>
    <property type="molecule type" value="Genomic_DNA"/>
</dbReference>
<comment type="caution">
    <text evidence="11">The sequence shown here is derived from an EMBL/GenBank/DDBJ whole genome shotgun (WGS) entry which is preliminary data.</text>
</comment>
<dbReference type="PROSITE" id="PS50111">
    <property type="entry name" value="CHEMOTAXIS_TRANSDUC_2"/>
    <property type="match status" value="1"/>
</dbReference>
<evidence type="ECO:0000256" key="5">
    <source>
        <dbReference type="ARBA" id="ARBA00022989"/>
    </source>
</evidence>
<protein>
    <recommendedName>
        <fullName evidence="10">Methyl-accepting transducer domain-containing protein</fullName>
    </recommendedName>
</protein>
<evidence type="ECO:0000313" key="12">
    <source>
        <dbReference type="Proteomes" id="UP000481872"/>
    </source>
</evidence>
<evidence type="ECO:0000313" key="11">
    <source>
        <dbReference type="EMBL" id="NEU05966.1"/>
    </source>
</evidence>
<keyword evidence="6 9" id="KW-0472">Membrane</keyword>
<dbReference type="Gene3D" id="3.30.450.20">
    <property type="entry name" value="PAS domain"/>
    <property type="match status" value="2"/>
</dbReference>
<gene>
    <name evidence="11" type="ORF">G3M99_14105</name>
</gene>
<dbReference type="PANTHER" id="PTHR32089:SF112">
    <property type="entry name" value="LYSOZYME-LIKE PROTEIN-RELATED"/>
    <property type="match status" value="1"/>
</dbReference>
<dbReference type="Pfam" id="PF00015">
    <property type="entry name" value="MCPsignal"/>
    <property type="match status" value="1"/>
</dbReference>
<dbReference type="SUPFAM" id="SSF58104">
    <property type="entry name" value="Methyl-accepting chemotaxis protein (MCP) signaling domain"/>
    <property type="match status" value="1"/>
</dbReference>
<keyword evidence="7 8" id="KW-0807">Transducer</keyword>
<evidence type="ECO:0000256" key="6">
    <source>
        <dbReference type="ARBA" id="ARBA00023136"/>
    </source>
</evidence>
<feature type="domain" description="Methyl-accepting transducer" evidence="10">
    <location>
        <begin position="384"/>
        <end position="641"/>
    </location>
</feature>
<dbReference type="GO" id="GO:0006935">
    <property type="term" value="P:chemotaxis"/>
    <property type="evidence" value="ECO:0007669"/>
    <property type="project" value="UniProtKB-KW"/>
</dbReference>
<dbReference type="PANTHER" id="PTHR32089">
    <property type="entry name" value="METHYL-ACCEPTING CHEMOTAXIS PROTEIN MCPB"/>
    <property type="match status" value="1"/>
</dbReference>